<dbReference type="Gene3D" id="1.20.5.170">
    <property type="match status" value="1"/>
</dbReference>
<proteinExistence type="predicted"/>
<feature type="region of interest" description="Disordered" evidence="2">
    <location>
        <begin position="448"/>
        <end position="500"/>
    </location>
</feature>
<name>A0A397S4Z7_9GLOM</name>
<dbReference type="AlphaFoldDB" id="A0A397S4Z7"/>
<keyword evidence="1" id="KW-0175">Coiled coil</keyword>
<evidence type="ECO:0000256" key="2">
    <source>
        <dbReference type="SAM" id="MobiDB-lite"/>
    </source>
</evidence>
<feature type="coiled-coil region" evidence="1">
    <location>
        <begin position="5"/>
        <end position="102"/>
    </location>
</feature>
<dbReference type="OrthoDB" id="2436618at2759"/>
<evidence type="ECO:0000256" key="1">
    <source>
        <dbReference type="SAM" id="Coils"/>
    </source>
</evidence>
<reference evidence="3 4" key="1">
    <citation type="submission" date="2018-06" db="EMBL/GenBank/DDBJ databases">
        <title>Comparative genomics reveals the genomic features of Rhizophagus irregularis, R. cerebriforme, R. diaphanum and Gigaspora rosea, and their symbiotic lifestyle signature.</title>
        <authorList>
            <person name="Morin E."/>
            <person name="San Clemente H."/>
            <person name="Chen E.C.H."/>
            <person name="De La Providencia I."/>
            <person name="Hainaut M."/>
            <person name="Kuo A."/>
            <person name="Kohler A."/>
            <person name="Murat C."/>
            <person name="Tang N."/>
            <person name="Roy S."/>
            <person name="Loubradou J."/>
            <person name="Henrissat B."/>
            <person name="Grigoriev I.V."/>
            <person name="Corradi N."/>
            <person name="Roux C."/>
            <person name="Martin F.M."/>
        </authorList>
    </citation>
    <scope>NUCLEOTIDE SEQUENCE [LARGE SCALE GENOMIC DNA]</scope>
    <source>
        <strain evidence="3 4">DAOM 227022</strain>
    </source>
</reference>
<feature type="compositionally biased region" description="Polar residues" evidence="2">
    <location>
        <begin position="449"/>
        <end position="472"/>
    </location>
</feature>
<protein>
    <submittedName>
        <fullName evidence="3">Uncharacterized protein</fullName>
    </submittedName>
</protein>
<dbReference type="EMBL" id="QKYT01001611">
    <property type="protein sequence ID" value="RIA79057.1"/>
    <property type="molecule type" value="Genomic_DNA"/>
</dbReference>
<evidence type="ECO:0000313" key="4">
    <source>
        <dbReference type="Proteomes" id="UP000265703"/>
    </source>
</evidence>
<evidence type="ECO:0000313" key="3">
    <source>
        <dbReference type="EMBL" id="RIA79057.1"/>
    </source>
</evidence>
<feature type="compositionally biased region" description="Basic and acidic residues" evidence="2">
    <location>
        <begin position="160"/>
        <end position="170"/>
    </location>
</feature>
<dbReference type="Proteomes" id="UP000265703">
    <property type="component" value="Unassembled WGS sequence"/>
</dbReference>
<comment type="caution">
    <text evidence="3">The sequence shown here is derived from an EMBL/GenBank/DDBJ whole genome shotgun (WGS) entry which is preliminary data.</text>
</comment>
<feature type="region of interest" description="Disordered" evidence="2">
    <location>
        <begin position="159"/>
        <end position="192"/>
    </location>
</feature>
<feature type="compositionally biased region" description="Acidic residues" evidence="2">
    <location>
        <begin position="473"/>
        <end position="486"/>
    </location>
</feature>
<gene>
    <name evidence="3" type="ORF">C1645_882852</name>
</gene>
<feature type="region of interest" description="Disordered" evidence="2">
    <location>
        <begin position="396"/>
        <end position="421"/>
    </location>
</feature>
<accession>A0A397S4Z7</accession>
<sequence>MSSELESLKQRITELEAENVEIAELKKENAELRKENTDFRMKFASFESERAELKRRIAETLRMTEEERTRRNAENVKLRATIEELKSENIEVRDRLTKVEQNQSLNDNSSNNSSPSFVAVPEVITVPPSSAKRLNGKSLEEKDMDSFLLDAHKKIVSSEIKQRNKEKKLQAQESLPTHPEEKVPQELNSCNRSHKKKGMDELKHELFNPPSETDSPSSINHNIMTEVSETARPEKFTCDGIDEASHHLAQLCDKAIDAEDRANRANQEEILCWCLYWKDFRNQLDELIRSGGGKFGEKKARSILYDTITEQLSILRKKRSQELGVQLRNVSRDSLRKKTQRAEKNYKLFEKVGLDKIKYINSYSANSISELTDAQFQEIIDYGISLEKLPPEAGHVSEISETARPEKILPTSEENSAEEEEWFDEDTFFNEANPTKVNTIISNDDMYFNETNDANTHNGDSNSCNEDSGPDSNSEDEIPGDSDDDGYDRYGGYNEYGECDRGYYYRDGRYERKTSPMMSPIISPVTA</sequence>
<organism evidence="3 4">
    <name type="scientific">Glomus cerebriforme</name>
    <dbReference type="NCBI Taxonomy" id="658196"/>
    <lineage>
        <taxon>Eukaryota</taxon>
        <taxon>Fungi</taxon>
        <taxon>Fungi incertae sedis</taxon>
        <taxon>Mucoromycota</taxon>
        <taxon>Glomeromycotina</taxon>
        <taxon>Glomeromycetes</taxon>
        <taxon>Glomerales</taxon>
        <taxon>Glomeraceae</taxon>
        <taxon>Glomus</taxon>
    </lineage>
</organism>
<keyword evidence="4" id="KW-1185">Reference proteome</keyword>